<dbReference type="GO" id="GO:0000166">
    <property type="term" value="F:nucleotide binding"/>
    <property type="evidence" value="ECO:0007669"/>
    <property type="project" value="InterPro"/>
</dbReference>
<organism evidence="3 4">
    <name type="scientific">Desulfatibacillum alkenivorans DSM 16219</name>
    <dbReference type="NCBI Taxonomy" id="1121393"/>
    <lineage>
        <taxon>Bacteria</taxon>
        <taxon>Pseudomonadati</taxon>
        <taxon>Thermodesulfobacteriota</taxon>
        <taxon>Desulfobacteria</taxon>
        <taxon>Desulfobacterales</taxon>
        <taxon>Desulfatibacillaceae</taxon>
        <taxon>Desulfatibacillum</taxon>
    </lineage>
</organism>
<feature type="domain" description="HRDC" evidence="2">
    <location>
        <begin position="221"/>
        <end position="301"/>
    </location>
</feature>
<dbReference type="SMART" id="SM00341">
    <property type="entry name" value="HRDC"/>
    <property type="match status" value="2"/>
</dbReference>
<dbReference type="Pfam" id="PF00570">
    <property type="entry name" value="HRDC"/>
    <property type="match status" value="2"/>
</dbReference>
<dbReference type="SUPFAM" id="SSF53098">
    <property type="entry name" value="Ribonuclease H-like"/>
    <property type="match status" value="1"/>
</dbReference>
<name>A0A1M6II67_9BACT</name>
<dbReference type="CDD" id="cd06142">
    <property type="entry name" value="RNaseD_exo"/>
    <property type="match status" value="1"/>
</dbReference>
<dbReference type="InterPro" id="IPR044876">
    <property type="entry name" value="HRDC_dom_sf"/>
</dbReference>
<evidence type="ECO:0000313" key="4">
    <source>
        <dbReference type="Proteomes" id="UP000183994"/>
    </source>
</evidence>
<feature type="domain" description="HRDC" evidence="2">
    <location>
        <begin position="314"/>
        <end position="388"/>
    </location>
</feature>
<dbReference type="InterPro" id="IPR036397">
    <property type="entry name" value="RNaseH_sf"/>
</dbReference>
<gene>
    <name evidence="3" type="ORF">SAMN02745216_01492</name>
</gene>
<dbReference type="STRING" id="1121393.SAMN02745216_01492"/>
<accession>A0A1M6II67</accession>
<dbReference type="GO" id="GO:0008408">
    <property type="term" value="F:3'-5' exonuclease activity"/>
    <property type="evidence" value="ECO:0007669"/>
    <property type="project" value="InterPro"/>
</dbReference>
<protein>
    <submittedName>
        <fullName evidence="3">Ribonuclease D</fullName>
    </submittedName>
</protein>
<dbReference type="SMART" id="SM00474">
    <property type="entry name" value="35EXOc"/>
    <property type="match status" value="1"/>
</dbReference>
<dbReference type="InterPro" id="IPR002121">
    <property type="entry name" value="HRDC_dom"/>
</dbReference>
<dbReference type="Gene3D" id="3.30.420.10">
    <property type="entry name" value="Ribonuclease H-like superfamily/Ribonuclease H"/>
    <property type="match status" value="1"/>
</dbReference>
<feature type="region of interest" description="Disordered" evidence="1">
    <location>
        <begin position="298"/>
        <end position="320"/>
    </location>
</feature>
<dbReference type="GO" id="GO:0003676">
    <property type="term" value="F:nucleic acid binding"/>
    <property type="evidence" value="ECO:0007669"/>
    <property type="project" value="InterPro"/>
</dbReference>
<proteinExistence type="predicted"/>
<dbReference type="Proteomes" id="UP000183994">
    <property type="component" value="Unassembled WGS sequence"/>
</dbReference>
<sequence length="388" mass="44204">MPNKPALHKPEDPDFVLIDNDNALADLTQSLQSQQCIAVDLEADSMFHYQEKACLLQITSNGLNYIVDPLCDCNVRALAPILENGEIQKVFHGADYDVRCLYRDFGIELHNLFDTQVAARFLGEPQTGLAPLLESRFGVQLEKKYQKKNWSLRPLPPEMMAYAANDTVHLLELAEILKKELVEKDRLFWVEEECEILTHARPMPPNDGPMFLRFRGAGKLDPRSLQVLENILHVRDNLARKWNRPLFKVLGNTPILEMAQKRPLNTKGLVSLHGFSPKQAKMFGHELIRAIKAGKSVPEEKLPSYPRKKRPPLNPKAPKRAKVLKDWREKMGEELGVESSVVLTNAQIQAMASNKPRSIRELDECQEVRQWQKKVFGQTLVDLLKAVP</sequence>
<dbReference type="InterPro" id="IPR012337">
    <property type="entry name" value="RNaseH-like_sf"/>
</dbReference>
<dbReference type="InterPro" id="IPR010997">
    <property type="entry name" value="HRDC-like_sf"/>
</dbReference>
<keyword evidence="4" id="KW-1185">Reference proteome</keyword>
<dbReference type="EMBL" id="FQZU01000006">
    <property type="protein sequence ID" value="SHJ34161.1"/>
    <property type="molecule type" value="Genomic_DNA"/>
</dbReference>
<dbReference type="Gene3D" id="1.10.150.80">
    <property type="entry name" value="HRDC domain"/>
    <property type="match status" value="2"/>
</dbReference>
<evidence type="ECO:0000256" key="1">
    <source>
        <dbReference type="SAM" id="MobiDB-lite"/>
    </source>
</evidence>
<feature type="compositionally biased region" description="Basic residues" evidence="1">
    <location>
        <begin position="306"/>
        <end position="320"/>
    </location>
</feature>
<reference evidence="4" key="1">
    <citation type="submission" date="2016-11" db="EMBL/GenBank/DDBJ databases">
        <authorList>
            <person name="Varghese N."/>
            <person name="Submissions S."/>
        </authorList>
    </citation>
    <scope>NUCLEOTIDE SEQUENCE [LARGE SCALE GENOMIC DNA]</scope>
    <source>
        <strain evidence="4">DSM 16219</strain>
    </source>
</reference>
<dbReference type="AlphaFoldDB" id="A0A1M6II67"/>
<dbReference type="PANTHER" id="PTHR47649">
    <property type="entry name" value="RIBONUCLEASE D"/>
    <property type="match status" value="1"/>
</dbReference>
<evidence type="ECO:0000313" key="3">
    <source>
        <dbReference type="EMBL" id="SHJ34161.1"/>
    </source>
</evidence>
<dbReference type="PROSITE" id="PS50967">
    <property type="entry name" value="HRDC"/>
    <property type="match status" value="2"/>
</dbReference>
<dbReference type="SUPFAM" id="SSF47819">
    <property type="entry name" value="HRDC-like"/>
    <property type="match status" value="2"/>
</dbReference>
<evidence type="ECO:0000259" key="2">
    <source>
        <dbReference type="PROSITE" id="PS50967"/>
    </source>
</evidence>
<dbReference type="Pfam" id="PF01612">
    <property type="entry name" value="DNA_pol_A_exo1"/>
    <property type="match status" value="1"/>
</dbReference>
<dbReference type="RefSeq" id="WP_073474600.1">
    <property type="nucleotide sequence ID" value="NZ_FQZU01000006.1"/>
</dbReference>
<dbReference type="PANTHER" id="PTHR47649:SF1">
    <property type="entry name" value="RIBONUCLEASE D"/>
    <property type="match status" value="1"/>
</dbReference>
<dbReference type="OrthoDB" id="144122at2"/>
<dbReference type="InterPro" id="IPR002562">
    <property type="entry name" value="3'-5'_exonuclease_dom"/>
</dbReference>
<dbReference type="GO" id="GO:0006139">
    <property type="term" value="P:nucleobase-containing compound metabolic process"/>
    <property type="evidence" value="ECO:0007669"/>
    <property type="project" value="InterPro"/>
</dbReference>
<dbReference type="InterPro" id="IPR051086">
    <property type="entry name" value="RNase_D-like"/>
</dbReference>